<dbReference type="EMBL" id="JBHFAB010000001">
    <property type="protein sequence ID" value="MFC1415082.1"/>
    <property type="molecule type" value="Genomic_DNA"/>
</dbReference>
<organism evidence="2 3">
    <name type="scientific">Streptacidiphilus cavernicola</name>
    <dbReference type="NCBI Taxonomy" id="3342716"/>
    <lineage>
        <taxon>Bacteria</taxon>
        <taxon>Bacillati</taxon>
        <taxon>Actinomycetota</taxon>
        <taxon>Actinomycetes</taxon>
        <taxon>Kitasatosporales</taxon>
        <taxon>Streptomycetaceae</taxon>
        <taxon>Streptacidiphilus</taxon>
    </lineage>
</organism>
<evidence type="ECO:0000256" key="1">
    <source>
        <dbReference type="SAM" id="MobiDB-lite"/>
    </source>
</evidence>
<feature type="region of interest" description="Disordered" evidence="1">
    <location>
        <begin position="1"/>
        <end position="37"/>
    </location>
</feature>
<sequence>MTPHQHHEGPTPDAGADCGNSDSTGDAAEHRVPAWQPPQAEVRRVYRPVEIRSPDGAWQLGRITAWWQPAEGRPWCRVTAIGDGGRSRWLPADSESLVPLPSAGI</sequence>
<evidence type="ECO:0000313" key="2">
    <source>
        <dbReference type="EMBL" id="MFC1415082.1"/>
    </source>
</evidence>
<proteinExistence type="predicted"/>
<feature type="region of interest" description="Disordered" evidence="1">
    <location>
        <begin position="86"/>
        <end position="105"/>
    </location>
</feature>
<dbReference type="RefSeq" id="WP_380530190.1">
    <property type="nucleotide sequence ID" value="NZ_JBHFAB010000001.1"/>
</dbReference>
<protein>
    <recommendedName>
        <fullName evidence="4">Agenet domain-containing protein</fullName>
    </recommendedName>
</protein>
<evidence type="ECO:0000313" key="3">
    <source>
        <dbReference type="Proteomes" id="UP001592531"/>
    </source>
</evidence>
<feature type="compositionally biased region" description="Basic and acidic residues" evidence="1">
    <location>
        <begin position="1"/>
        <end position="10"/>
    </location>
</feature>
<evidence type="ECO:0008006" key="4">
    <source>
        <dbReference type="Google" id="ProtNLM"/>
    </source>
</evidence>
<reference evidence="2 3" key="1">
    <citation type="submission" date="2024-09" db="EMBL/GenBank/DDBJ databases">
        <authorList>
            <person name="Lee S.D."/>
        </authorList>
    </citation>
    <scope>NUCLEOTIDE SEQUENCE [LARGE SCALE GENOMIC DNA]</scope>
    <source>
        <strain evidence="2 3">N8-3</strain>
    </source>
</reference>
<keyword evidence="3" id="KW-1185">Reference proteome</keyword>
<accession>A0ABV6VMX4</accession>
<name>A0ABV6VMX4_9ACTN</name>
<gene>
    <name evidence="2" type="ORF">ACEZDE_00250</name>
</gene>
<comment type="caution">
    <text evidence="2">The sequence shown here is derived from an EMBL/GenBank/DDBJ whole genome shotgun (WGS) entry which is preliminary data.</text>
</comment>
<dbReference type="Proteomes" id="UP001592531">
    <property type="component" value="Unassembled WGS sequence"/>
</dbReference>